<evidence type="ECO:0000256" key="1">
    <source>
        <dbReference type="ARBA" id="ARBA00022485"/>
    </source>
</evidence>
<proteinExistence type="predicted"/>
<keyword evidence="2" id="KW-0479">Metal-binding</keyword>
<evidence type="ECO:0000256" key="6">
    <source>
        <dbReference type="SAM" id="MobiDB-lite"/>
    </source>
</evidence>
<dbReference type="Pfam" id="PF12831">
    <property type="entry name" value="FAD_oxidored"/>
    <property type="match status" value="2"/>
</dbReference>
<keyword evidence="4" id="KW-0408">Iron</keyword>
<organism evidence="7 8">
    <name type="scientific">Streptomyces javensis</name>
    <dbReference type="NCBI Taxonomy" id="114698"/>
    <lineage>
        <taxon>Bacteria</taxon>
        <taxon>Bacillati</taxon>
        <taxon>Actinomycetota</taxon>
        <taxon>Actinomycetes</taxon>
        <taxon>Kitasatosporales</taxon>
        <taxon>Streptomycetaceae</taxon>
        <taxon>Streptomyces</taxon>
        <taxon>Streptomyces violaceusniger group</taxon>
    </lineage>
</organism>
<evidence type="ECO:0000313" key="7">
    <source>
        <dbReference type="EMBL" id="MBI0312230.1"/>
    </source>
</evidence>
<feature type="compositionally biased region" description="Polar residues" evidence="6">
    <location>
        <begin position="460"/>
        <end position="473"/>
    </location>
</feature>
<evidence type="ECO:0000256" key="4">
    <source>
        <dbReference type="ARBA" id="ARBA00023004"/>
    </source>
</evidence>
<keyword evidence="1" id="KW-0004">4Fe-4S</keyword>
<dbReference type="Proteomes" id="UP000638849">
    <property type="component" value="Unassembled WGS sequence"/>
</dbReference>
<name>A0ABS0R4B0_9ACTN</name>
<dbReference type="InterPro" id="IPR036188">
    <property type="entry name" value="FAD/NAD-bd_sf"/>
</dbReference>
<evidence type="ECO:0000256" key="3">
    <source>
        <dbReference type="ARBA" id="ARBA00023002"/>
    </source>
</evidence>
<keyword evidence="8" id="KW-1185">Reference proteome</keyword>
<accession>A0ABS0R4B0</accession>
<dbReference type="PANTHER" id="PTHR43498:SF1">
    <property type="entry name" value="COB--COM HETERODISULFIDE REDUCTASE IRON-SULFUR SUBUNIT A"/>
    <property type="match status" value="1"/>
</dbReference>
<keyword evidence="5" id="KW-0411">Iron-sulfur</keyword>
<feature type="region of interest" description="Disordered" evidence="6">
    <location>
        <begin position="448"/>
        <end position="473"/>
    </location>
</feature>
<keyword evidence="3" id="KW-0560">Oxidoreductase</keyword>
<dbReference type="Gene3D" id="3.50.50.60">
    <property type="entry name" value="FAD/NAD(P)-binding domain"/>
    <property type="match status" value="1"/>
</dbReference>
<comment type="caution">
    <text evidence="7">The sequence shown here is derived from an EMBL/GenBank/DDBJ whole genome shotgun (WGS) entry which is preliminary data.</text>
</comment>
<reference evidence="7 8" key="1">
    <citation type="submission" date="2020-12" db="EMBL/GenBank/DDBJ databases">
        <authorList>
            <person name="Kusuma A.B."/>
            <person name="Nouioui I."/>
            <person name="Goodfellow M."/>
        </authorList>
    </citation>
    <scope>NUCLEOTIDE SEQUENCE [LARGE SCALE GENOMIC DNA]</scope>
    <source>
        <strain evidence="7 8">DSM 41764</strain>
    </source>
</reference>
<sequence length="473" mass="51250">MPDPRTSGDATPYSKGDNVADLNGSVTLEAIDAPIVRRSDVVVVGGGPAGVSAAVAAARAGAEVTLLERYAALGGLASGGMVLVLDDMCNADEITVTGVVDEYVERMAAMDLAVYPPPEERVSSPEAWAKWSRWGAFDFHSHASPKPICYAVAFDPDGWKRVSNDLVRESGVHLRLHSWFSRPVVQDGAIKGVVCETKAGPQAVLGDVVIDTSGDIDVASRAGAPFTEGRYIVTLVSRLGGVDTDAAQRFETENPREFRAVNRKIKRMLGGAWDLWWLKTPVPGVVWCNCPHLTGYDGADPTSLTAAEFDARARMGAVVEYARQYLPGFENCYLLDVAEQMGVRQTRLLDGEYVVTKDDIVSRRHFPDTVARGRDYYYPYRSFVPRTVDQLLVAGRHYSATPDAQRMSREIPPCMAMGQATGIAASIAADRSILVRDVPARDIRKLMREQGADPGDVPSENATIDETNSEAAA</sequence>
<protein>
    <submittedName>
        <fullName evidence="7">FAD-dependent oxidoreductase</fullName>
    </submittedName>
</protein>
<evidence type="ECO:0000313" key="8">
    <source>
        <dbReference type="Proteomes" id="UP000638849"/>
    </source>
</evidence>
<evidence type="ECO:0000256" key="2">
    <source>
        <dbReference type="ARBA" id="ARBA00022723"/>
    </source>
</evidence>
<dbReference type="PANTHER" id="PTHR43498">
    <property type="entry name" value="FERREDOXIN:COB-COM HETERODISULFIDE REDUCTASE SUBUNIT A"/>
    <property type="match status" value="1"/>
</dbReference>
<dbReference type="SUPFAM" id="SSF51905">
    <property type="entry name" value="FAD/NAD(P)-binding domain"/>
    <property type="match status" value="1"/>
</dbReference>
<gene>
    <name evidence="7" type="ORF">JBF12_04225</name>
</gene>
<evidence type="ECO:0000256" key="5">
    <source>
        <dbReference type="ARBA" id="ARBA00023014"/>
    </source>
</evidence>
<dbReference type="InterPro" id="IPR039650">
    <property type="entry name" value="HdrA-like"/>
</dbReference>
<dbReference type="PRINTS" id="PR00419">
    <property type="entry name" value="ADXRDTASE"/>
</dbReference>
<dbReference type="EMBL" id="JAEEAQ010000021">
    <property type="protein sequence ID" value="MBI0312230.1"/>
    <property type="molecule type" value="Genomic_DNA"/>
</dbReference>